<reference evidence="2" key="1">
    <citation type="submission" date="2021-01" db="EMBL/GenBank/DDBJ databases">
        <authorList>
            <person name="Corre E."/>
            <person name="Pelletier E."/>
            <person name="Niang G."/>
            <person name="Scheremetjew M."/>
            <person name="Finn R."/>
            <person name="Kale V."/>
            <person name="Holt S."/>
            <person name="Cochrane G."/>
            <person name="Meng A."/>
            <person name="Brown T."/>
            <person name="Cohen L."/>
        </authorList>
    </citation>
    <scope>NUCLEOTIDE SEQUENCE</scope>
    <source>
        <strain evidence="2">GSO104</strain>
    </source>
</reference>
<accession>A0A7S4RYQ7</accession>
<evidence type="ECO:0000313" key="2">
    <source>
        <dbReference type="EMBL" id="CAE4627137.1"/>
    </source>
</evidence>
<sequence length="119" mass="13714">MMRKKTTCLAKMICRYNACVTQQLYLASEKLTIGRQSHVCTWRAFSQLSRSLGRERWAHMRTTRGSKCHDVSPRATHTHHPGGFVGQGQRSPRGPYFFCSTFSHVDPSWDRGNLIKSWL</sequence>
<dbReference type="EMBL" id="HBNS01032385">
    <property type="protein sequence ID" value="CAE4627137.1"/>
    <property type="molecule type" value="Transcribed_RNA"/>
</dbReference>
<evidence type="ECO:0000256" key="1">
    <source>
        <dbReference type="SAM" id="MobiDB-lite"/>
    </source>
</evidence>
<protein>
    <submittedName>
        <fullName evidence="2">Uncharacterized protein</fullName>
    </submittedName>
</protein>
<gene>
    <name evidence="2" type="ORF">DBRI00130_LOCUS25363</name>
</gene>
<feature type="region of interest" description="Disordered" evidence="1">
    <location>
        <begin position="66"/>
        <end position="89"/>
    </location>
</feature>
<organism evidence="2">
    <name type="scientific">Ditylum brightwellii</name>
    <dbReference type="NCBI Taxonomy" id="49249"/>
    <lineage>
        <taxon>Eukaryota</taxon>
        <taxon>Sar</taxon>
        <taxon>Stramenopiles</taxon>
        <taxon>Ochrophyta</taxon>
        <taxon>Bacillariophyta</taxon>
        <taxon>Mediophyceae</taxon>
        <taxon>Lithodesmiophycidae</taxon>
        <taxon>Lithodesmiales</taxon>
        <taxon>Lithodesmiaceae</taxon>
        <taxon>Ditylum</taxon>
    </lineage>
</organism>
<proteinExistence type="predicted"/>
<name>A0A7S4RYQ7_9STRA</name>
<dbReference type="AlphaFoldDB" id="A0A7S4RYQ7"/>